<feature type="signal peptide" evidence="1">
    <location>
        <begin position="1"/>
        <end position="23"/>
    </location>
</feature>
<gene>
    <name evidence="3" type="ORF">FHS28_000006</name>
</gene>
<dbReference type="NCBIfam" id="TIGR02595">
    <property type="entry name" value="PEP_CTERM"/>
    <property type="match status" value="1"/>
</dbReference>
<keyword evidence="1" id="KW-0732">Signal</keyword>
<organism evidence="3 4">
    <name type="scientific">Roseateles terrae</name>
    <dbReference type="NCBI Taxonomy" id="431060"/>
    <lineage>
        <taxon>Bacteria</taxon>
        <taxon>Pseudomonadati</taxon>
        <taxon>Pseudomonadota</taxon>
        <taxon>Betaproteobacteria</taxon>
        <taxon>Burkholderiales</taxon>
        <taxon>Sphaerotilaceae</taxon>
        <taxon>Roseateles</taxon>
    </lineage>
</organism>
<feature type="domain" description="Ice-binding protein C-terminal" evidence="2">
    <location>
        <begin position="240"/>
        <end position="264"/>
    </location>
</feature>
<sequence>MKMTWMAAVAALVSMTCSASASAQTYELKLTGSFTTRLTSTQCSGCANEWLDQPMLVPFSTTLLLSFGSGPVTGGVLDETSPYYKYYRIPDIAVLQPGSLTEALPAELVEPHDASMPTMQHSDTRSVEEYRTQIGGQTEPQPGSLGRSWTASRTEEWATVSGDDRWGRQLIVSGTLTDSLSALDAPFNSGAFVAQLYRDVGCVNCLNITGLSFWRSADEGHYRYGLGSATLVSLRELASPVPEPSSWLLTIAGLGLIAWRARRRVQALSLSPVNGSRKDRSRPVGVSGCLT</sequence>
<evidence type="ECO:0000313" key="4">
    <source>
        <dbReference type="Proteomes" id="UP000574369"/>
    </source>
</evidence>
<name>A0ABR6GKK5_9BURK</name>
<evidence type="ECO:0000259" key="2">
    <source>
        <dbReference type="Pfam" id="PF07589"/>
    </source>
</evidence>
<comment type="caution">
    <text evidence="3">The sequence shown here is derived from an EMBL/GenBank/DDBJ whole genome shotgun (WGS) entry which is preliminary data.</text>
</comment>
<dbReference type="Proteomes" id="UP000574369">
    <property type="component" value="Unassembled WGS sequence"/>
</dbReference>
<reference evidence="3 4" key="1">
    <citation type="submission" date="2020-08" db="EMBL/GenBank/DDBJ databases">
        <title>Genomic Encyclopedia of Type Strains, Phase III (KMG-III): the genomes of soil and plant-associated and newly described type strains.</title>
        <authorList>
            <person name="Whitman W."/>
        </authorList>
    </citation>
    <scope>NUCLEOTIDE SEQUENCE [LARGE SCALE GENOMIC DNA]</scope>
    <source>
        <strain evidence="3 4">CECT 7247</strain>
    </source>
</reference>
<feature type="chain" id="PRO_5047365724" description="Ice-binding protein C-terminal domain-containing protein" evidence="1">
    <location>
        <begin position="24"/>
        <end position="291"/>
    </location>
</feature>
<evidence type="ECO:0000313" key="3">
    <source>
        <dbReference type="EMBL" id="MBB3192641.1"/>
    </source>
</evidence>
<evidence type="ECO:0000256" key="1">
    <source>
        <dbReference type="SAM" id="SignalP"/>
    </source>
</evidence>
<dbReference type="RefSeq" id="WP_088449652.1">
    <property type="nucleotide sequence ID" value="NZ_JACHXO010000001.1"/>
</dbReference>
<proteinExistence type="predicted"/>
<dbReference type="Pfam" id="PF07589">
    <property type="entry name" value="PEP-CTERM"/>
    <property type="match status" value="1"/>
</dbReference>
<dbReference type="InterPro" id="IPR013424">
    <property type="entry name" value="Ice-binding_C"/>
</dbReference>
<accession>A0ABR6GKK5</accession>
<dbReference type="EMBL" id="JACHXO010000001">
    <property type="protein sequence ID" value="MBB3192641.1"/>
    <property type="molecule type" value="Genomic_DNA"/>
</dbReference>
<keyword evidence="4" id="KW-1185">Reference proteome</keyword>
<protein>
    <recommendedName>
        <fullName evidence="2">Ice-binding protein C-terminal domain-containing protein</fullName>
    </recommendedName>
</protein>